<evidence type="ECO:0000256" key="5">
    <source>
        <dbReference type="SAM" id="Phobius"/>
    </source>
</evidence>
<keyword evidence="2 5" id="KW-0812">Transmembrane</keyword>
<organism evidence="7 8">
    <name type="scientific">Psychrosphaera saromensis</name>
    <dbReference type="NCBI Taxonomy" id="716813"/>
    <lineage>
        <taxon>Bacteria</taxon>
        <taxon>Pseudomonadati</taxon>
        <taxon>Pseudomonadota</taxon>
        <taxon>Gammaproteobacteria</taxon>
        <taxon>Alteromonadales</taxon>
        <taxon>Pseudoalteromonadaceae</taxon>
        <taxon>Psychrosphaera</taxon>
    </lineage>
</organism>
<name>A0A2S7UWE0_9GAMM</name>
<evidence type="ECO:0000256" key="1">
    <source>
        <dbReference type="ARBA" id="ARBA00022475"/>
    </source>
</evidence>
<feature type="transmembrane region" description="Helical" evidence="5">
    <location>
        <begin position="42"/>
        <end position="61"/>
    </location>
</feature>
<dbReference type="Proteomes" id="UP000239007">
    <property type="component" value="Unassembled WGS sequence"/>
</dbReference>
<evidence type="ECO:0000313" key="8">
    <source>
        <dbReference type="Proteomes" id="UP000239007"/>
    </source>
</evidence>
<keyword evidence="8" id="KW-1185">Reference proteome</keyword>
<sequence>MKVLSYIFLIILIIIALALGSENGQLVSVNLLFVRVEMSLAAVIYSAFVFGLLSALLIFLLKKLKPNA</sequence>
<feature type="domain" description="Lipopolysaccharide assembly protein A" evidence="6">
    <location>
        <begin position="22"/>
        <end position="65"/>
    </location>
</feature>
<dbReference type="InterPro" id="IPR010445">
    <property type="entry name" value="LapA_dom"/>
</dbReference>
<dbReference type="AlphaFoldDB" id="A0A2S7UWE0"/>
<evidence type="ECO:0000256" key="2">
    <source>
        <dbReference type="ARBA" id="ARBA00022692"/>
    </source>
</evidence>
<keyword evidence="4 5" id="KW-0472">Membrane</keyword>
<keyword evidence="1" id="KW-1003">Cell membrane</keyword>
<comment type="caution">
    <text evidence="7">The sequence shown here is derived from an EMBL/GenBank/DDBJ whole genome shotgun (WGS) entry which is preliminary data.</text>
</comment>
<dbReference type="RefSeq" id="WP_105052761.1">
    <property type="nucleotide sequence ID" value="NZ_BMYG01000006.1"/>
</dbReference>
<evidence type="ECO:0000313" key="7">
    <source>
        <dbReference type="EMBL" id="PQJ54247.1"/>
    </source>
</evidence>
<evidence type="ECO:0000256" key="4">
    <source>
        <dbReference type="ARBA" id="ARBA00023136"/>
    </source>
</evidence>
<reference evidence="7 8" key="1">
    <citation type="submission" date="2016-12" db="EMBL/GenBank/DDBJ databases">
        <title>Diversity of luminous bacteria.</title>
        <authorList>
            <person name="Yoshizawa S."/>
            <person name="Kogure K."/>
        </authorList>
    </citation>
    <scope>NUCLEOTIDE SEQUENCE [LARGE SCALE GENOMIC DNA]</scope>
    <source>
        <strain evidence="7 8">SA4-48</strain>
    </source>
</reference>
<dbReference type="GO" id="GO:0005886">
    <property type="term" value="C:plasma membrane"/>
    <property type="evidence" value="ECO:0007669"/>
    <property type="project" value="InterPro"/>
</dbReference>
<dbReference type="Pfam" id="PF06305">
    <property type="entry name" value="LapA_dom"/>
    <property type="match status" value="1"/>
</dbReference>
<gene>
    <name evidence="7" type="ORF">BTO11_11675</name>
</gene>
<dbReference type="EMBL" id="MSCH01000003">
    <property type="protein sequence ID" value="PQJ54247.1"/>
    <property type="molecule type" value="Genomic_DNA"/>
</dbReference>
<evidence type="ECO:0000259" key="6">
    <source>
        <dbReference type="Pfam" id="PF06305"/>
    </source>
</evidence>
<proteinExistence type="predicted"/>
<evidence type="ECO:0000256" key="3">
    <source>
        <dbReference type="ARBA" id="ARBA00022989"/>
    </source>
</evidence>
<keyword evidence="3 5" id="KW-1133">Transmembrane helix</keyword>
<protein>
    <recommendedName>
        <fullName evidence="6">Lipopolysaccharide assembly protein A domain-containing protein</fullName>
    </recommendedName>
</protein>
<accession>A0A2S7UWE0</accession>